<dbReference type="AlphaFoldDB" id="A0A0H1BF06"/>
<feature type="compositionally biased region" description="Acidic residues" evidence="1">
    <location>
        <begin position="55"/>
        <end position="85"/>
    </location>
</feature>
<keyword evidence="3" id="KW-1185">Reference proteome</keyword>
<dbReference type="OrthoDB" id="5215300at2759"/>
<sequence>VSTTPATPIRTPFAARLRAQQQVRTEPRQFSHNRGSSSVHTRRSSLGAIVRFADVDDDDDDNDDDAGDGDGDGDDGDGDVGDDPESPTNRRSTNRPS</sequence>
<reference evidence="3" key="1">
    <citation type="journal article" date="2015" name="PLoS Genet.">
        <title>The dynamic genome and transcriptome of the human fungal pathogen Blastomyces and close relative Emmonsia.</title>
        <authorList>
            <person name="Munoz J.F."/>
            <person name="Gauthier G.M."/>
            <person name="Desjardins C.A."/>
            <person name="Gallo J.E."/>
            <person name="Holder J."/>
            <person name="Sullivan T.D."/>
            <person name="Marty A.J."/>
            <person name="Carmen J.C."/>
            <person name="Chen Z."/>
            <person name="Ding L."/>
            <person name="Gujja S."/>
            <person name="Magrini V."/>
            <person name="Misas E."/>
            <person name="Mitreva M."/>
            <person name="Priest M."/>
            <person name="Saif S."/>
            <person name="Whiston E.A."/>
            <person name="Young S."/>
            <person name="Zeng Q."/>
            <person name="Goldman W.E."/>
            <person name="Mardis E.R."/>
            <person name="Taylor J.W."/>
            <person name="McEwen J.G."/>
            <person name="Clay O.K."/>
            <person name="Klein B.S."/>
            <person name="Cuomo C.A."/>
        </authorList>
    </citation>
    <scope>NUCLEOTIDE SEQUENCE [LARGE SCALE GENOMIC DNA]</scope>
    <source>
        <strain evidence="3">UAMH 139</strain>
    </source>
</reference>
<evidence type="ECO:0000313" key="2">
    <source>
        <dbReference type="EMBL" id="KLJ10059.1"/>
    </source>
</evidence>
<organism evidence="2 3">
    <name type="scientific">Blastomyces silverae</name>
    <dbReference type="NCBI Taxonomy" id="2060906"/>
    <lineage>
        <taxon>Eukaryota</taxon>
        <taxon>Fungi</taxon>
        <taxon>Dikarya</taxon>
        <taxon>Ascomycota</taxon>
        <taxon>Pezizomycotina</taxon>
        <taxon>Eurotiomycetes</taxon>
        <taxon>Eurotiomycetidae</taxon>
        <taxon>Onygenales</taxon>
        <taxon>Ajellomycetaceae</taxon>
        <taxon>Blastomyces</taxon>
    </lineage>
</organism>
<name>A0A0H1BF06_9EURO</name>
<dbReference type="Proteomes" id="UP000053573">
    <property type="component" value="Unassembled WGS sequence"/>
</dbReference>
<proteinExistence type="predicted"/>
<gene>
    <name evidence="2" type="ORF">EMPG_14526</name>
</gene>
<protein>
    <submittedName>
        <fullName evidence="2">Uncharacterized protein</fullName>
    </submittedName>
</protein>
<accession>A0A0H1BF06</accession>
<evidence type="ECO:0000256" key="1">
    <source>
        <dbReference type="SAM" id="MobiDB-lite"/>
    </source>
</evidence>
<feature type="region of interest" description="Disordered" evidence="1">
    <location>
        <begin position="1"/>
        <end position="97"/>
    </location>
</feature>
<dbReference type="EMBL" id="LDEV01002167">
    <property type="protein sequence ID" value="KLJ10059.1"/>
    <property type="molecule type" value="Genomic_DNA"/>
</dbReference>
<comment type="caution">
    <text evidence="2">The sequence shown here is derived from an EMBL/GenBank/DDBJ whole genome shotgun (WGS) entry which is preliminary data.</text>
</comment>
<dbReference type="STRING" id="2060906.A0A0H1BF06"/>
<feature type="compositionally biased region" description="Polar residues" evidence="1">
    <location>
        <begin position="86"/>
        <end position="97"/>
    </location>
</feature>
<feature type="non-terminal residue" evidence="2">
    <location>
        <position position="1"/>
    </location>
</feature>
<evidence type="ECO:0000313" key="3">
    <source>
        <dbReference type="Proteomes" id="UP000053573"/>
    </source>
</evidence>
<feature type="compositionally biased region" description="Polar residues" evidence="1">
    <location>
        <begin position="19"/>
        <end position="39"/>
    </location>
</feature>